<name>A0ABP6UQG7_9FLAO</name>
<evidence type="ECO:0000259" key="1">
    <source>
        <dbReference type="Pfam" id="PF19081"/>
    </source>
</evidence>
<dbReference type="Pfam" id="PF19081">
    <property type="entry name" value="Ig_7"/>
    <property type="match status" value="1"/>
</dbReference>
<dbReference type="Proteomes" id="UP001500459">
    <property type="component" value="Unassembled WGS sequence"/>
</dbReference>
<accession>A0ABP6UQG7</accession>
<dbReference type="EMBL" id="BAABCW010000013">
    <property type="protein sequence ID" value="GAA3514006.1"/>
    <property type="molecule type" value="Genomic_DNA"/>
</dbReference>
<proteinExistence type="predicted"/>
<dbReference type="RefSeq" id="WP_344928789.1">
    <property type="nucleotide sequence ID" value="NZ_BAABCW010000013.1"/>
</dbReference>
<dbReference type="Pfam" id="PF13585">
    <property type="entry name" value="CHU_C"/>
    <property type="match status" value="1"/>
</dbReference>
<organism evidence="2 3">
    <name type="scientific">Aquimarina addita</name>
    <dbReference type="NCBI Taxonomy" id="870485"/>
    <lineage>
        <taxon>Bacteria</taxon>
        <taxon>Pseudomonadati</taxon>
        <taxon>Bacteroidota</taxon>
        <taxon>Flavobacteriia</taxon>
        <taxon>Flavobacteriales</taxon>
        <taxon>Flavobacteriaceae</taxon>
        <taxon>Aquimarina</taxon>
    </lineage>
</organism>
<dbReference type="InterPro" id="IPR044023">
    <property type="entry name" value="Ig_7"/>
</dbReference>
<dbReference type="NCBIfam" id="TIGR04131">
    <property type="entry name" value="Bac_Flav_CTERM"/>
    <property type="match status" value="1"/>
</dbReference>
<evidence type="ECO:0000313" key="3">
    <source>
        <dbReference type="Proteomes" id="UP001500459"/>
    </source>
</evidence>
<feature type="domain" description="Ig-like" evidence="1">
    <location>
        <begin position="324"/>
        <end position="401"/>
    </location>
</feature>
<evidence type="ECO:0000313" key="2">
    <source>
        <dbReference type="EMBL" id="GAA3514006.1"/>
    </source>
</evidence>
<comment type="caution">
    <text evidence="2">The sequence shown here is derived from an EMBL/GenBank/DDBJ whole genome shotgun (WGS) entry which is preliminary data.</text>
</comment>
<protein>
    <recommendedName>
        <fullName evidence="1">Ig-like domain-containing protein</fullName>
    </recommendedName>
</protein>
<sequence length="625" mass="68899">MRIRRITGILTCIFFCIFYTKARAQLGFCSGNKGAPIFMETFGTGTVDGPALPAGRTTYQYVSGRPFDGQYTISSFTDYFEWHNTPDHTPGDVDGRSLIFNADFTAGEFYKRTVTGLCENTSYEFSSWLINLLPDFSGCAPEIPVVVNFQIWDNTDTVLLASGDTGVIASTSSALWRQYGLVFQTVSGQSSVILKMINNSEGGCGNDLAIDDITFRTCGDAITITDTQNDDAKIICEEDIPVQLQLMATPDFSIYSSHAYQWQQSTDGINWVNITGENSSIYSTPLITNSISYRVNVAEDAINLNNTSCSSLSEIFEILIVEKPDPPISNGNEIRCENVSPFIFVEVPEDVTVNWYDSAIGGNLIASNTVGYSSAVSGTFYAEASSALVACVSDSRTPVSLELLAAPVVNDEQLVFCEGTSIVLDATIADASYVWSTGETIQKIEANTAGSYTVEITNSNGCSNIKTITLASILTPQIENIIEENNMITVITTTAGDYEYSLDGITYQSSNTFQNLSGGVYTFYVRGPYDCGEDSKSFLFLEYPQYFTPNEDGFHDYWHIVGIENYPLASTFIYDRYGKLLKQMSANDRGWDGTYQGRQVTSSEYWFHVDLKDGNIVRGHFSLIR</sequence>
<dbReference type="InterPro" id="IPR026341">
    <property type="entry name" value="T9SS_type_B"/>
</dbReference>
<keyword evidence="3" id="KW-1185">Reference proteome</keyword>
<reference evidence="3" key="1">
    <citation type="journal article" date="2019" name="Int. J. Syst. Evol. Microbiol.">
        <title>The Global Catalogue of Microorganisms (GCM) 10K type strain sequencing project: providing services to taxonomists for standard genome sequencing and annotation.</title>
        <authorList>
            <consortium name="The Broad Institute Genomics Platform"/>
            <consortium name="The Broad Institute Genome Sequencing Center for Infectious Disease"/>
            <person name="Wu L."/>
            <person name="Ma J."/>
        </authorList>
    </citation>
    <scope>NUCLEOTIDE SEQUENCE [LARGE SCALE GENOMIC DNA]</scope>
    <source>
        <strain evidence="3">JCM 17106</strain>
    </source>
</reference>
<gene>
    <name evidence="2" type="ORF">GCM10022393_29840</name>
</gene>